<keyword evidence="5" id="KW-0482">Metalloprotease</keyword>
<evidence type="ECO:0000256" key="6">
    <source>
        <dbReference type="RuleBase" id="RU003797"/>
    </source>
</evidence>
<dbReference type="InterPro" id="IPR025657">
    <property type="entry name" value="RadC_JAB"/>
</dbReference>
<dbReference type="PROSITE" id="PS50249">
    <property type="entry name" value="MPN"/>
    <property type="match status" value="1"/>
</dbReference>
<proteinExistence type="inferred from homology"/>
<evidence type="ECO:0000256" key="4">
    <source>
        <dbReference type="ARBA" id="ARBA00022833"/>
    </source>
</evidence>
<dbReference type="PANTHER" id="PTHR30471">
    <property type="entry name" value="DNA REPAIR PROTEIN RADC"/>
    <property type="match status" value="1"/>
</dbReference>
<dbReference type="InterPro" id="IPR010994">
    <property type="entry name" value="RuvA_2-like"/>
</dbReference>
<dbReference type="NCBIfam" id="NF000642">
    <property type="entry name" value="PRK00024.1"/>
    <property type="match status" value="1"/>
</dbReference>
<evidence type="ECO:0000256" key="7">
    <source>
        <dbReference type="SAM" id="MobiDB-lite"/>
    </source>
</evidence>
<keyword evidence="2" id="KW-0479">Metal-binding</keyword>
<evidence type="ECO:0000256" key="1">
    <source>
        <dbReference type="ARBA" id="ARBA00022670"/>
    </source>
</evidence>
<protein>
    <submittedName>
        <fullName evidence="9">UPF0758 protein</fullName>
    </submittedName>
</protein>
<dbReference type="InterPro" id="IPR001405">
    <property type="entry name" value="UPF0758"/>
</dbReference>
<evidence type="ECO:0000313" key="9">
    <source>
        <dbReference type="EMBL" id="GGY58337.1"/>
    </source>
</evidence>
<keyword evidence="4" id="KW-0862">Zinc</keyword>
<dbReference type="Pfam" id="PF20582">
    <property type="entry name" value="UPF0758_N"/>
    <property type="match status" value="1"/>
</dbReference>
<keyword evidence="3" id="KW-0378">Hydrolase</keyword>
<dbReference type="Gene3D" id="3.40.140.10">
    <property type="entry name" value="Cytidine Deaminase, domain 2"/>
    <property type="match status" value="1"/>
</dbReference>
<dbReference type="InterPro" id="IPR037518">
    <property type="entry name" value="MPN"/>
</dbReference>
<feature type="region of interest" description="Disordered" evidence="7">
    <location>
        <begin position="1"/>
        <end position="23"/>
    </location>
</feature>
<dbReference type="NCBIfam" id="TIGR00608">
    <property type="entry name" value="radc"/>
    <property type="match status" value="1"/>
</dbReference>
<accession>A0ABQ3AKE4</accession>
<evidence type="ECO:0000259" key="8">
    <source>
        <dbReference type="PROSITE" id="PS50249"/>
    </source>
</evidence>
<comment type="caution">
    <text evidence="9">The sequence shown here is derived from an EMBL/GenBank/DDBJ whole genome shotgun (WGS) entry which is preliminary data.</text>
</comment>
<keyword evidence="10" id="KW-1185">Reference proteome</keyword>
<dbReference type="InterPro" id="IPR020891">
    <property type="entry name" value="UPF0758_CS"/>
</dbReference>
<dbReference type="SUPFAM" id="SSF102712">
    <property type="entry name" value="JAB1/MPN domain"/>
    <property type="match status" value="1"/>
</dbReference>
<evidence type="ECO:0000313" key="10">
    <source>
        <dbReference type="Proteomes" id="UP000601597"/>
    </source>
</evidence>
<feature type="compositionally biased region" description="Polar residues" evidence="7">
    <location>
        <begin position="1"/>
        <end position="18"/>
    </location>
</feature>
<comment type="similarity">
    <text evidence="6">Belongs to the UPF0758 family.</text>
</comment>
<evidence type="ECO:0000256" key="5">
    <source>
        <dbReference type="ARBA" id="ARBA00023049"/>
    </source>
</evidence>
<organism evidence="9 10">
    <name type="scientific">Marinobacter zhanjiangensis</name>
    <dbReference type="NCBI Taxonomy" id="578215"/>
    <lineage>
        <taxon>Bacteria</taxon>
        <taxon>Pseudomonadati</taxon>
        <taxon>Pseudomonadota</taxon>
        <taxon>Gammaproteobacteria</taxon>
        <taxon>Pseudomonadales</taxon>
        <taxon>Marinobacteraceae</taxon>
        <taxon>Marinobacter</taxon>
    </lineage>
</organism>
<feature type="domain" description="MPN" evidence="8">
    <location>
        <begin position="114"/>
        <end position="236"/>
    </location>
</feature>
<keyword evidence="1" id="KW-0645">Protease</keyword>
<dbReference type="PANTHER" id="PTHR30471:SF3">
    <property type="entry name" value="UPF0758 PROTEIN YEES-RELATED"/>
    <property type="match status" value="1"/>
</dbReference>
<dbReference type="CDD" id="cd08071">
    <property type="entry name" value="MPN_DUF2466"/>
    <property type="match status" value="1"/>
</dbReference>
<dbReference type="Pfam" id="PF04002">
    <property type="entry name" value="RadC"/>
    <property type="match status" value="1"/>
</dbReference>
<sequence length="236" mass="26456">MQDASTHYTGNVMTTTQWPRDERPRERLLAHGPEILSDTELLAIFLRTGTTGMPVMALARHLLDEFGSLRGLMTTSHNGFCRVKGLGTAKYAQVQAAMEMARRVMDEPVRQGDPLISPEETRRYLRSRLGTQHHEVFAGLFLDNRHRVIRYQELFRGTIDGAAVYPREVVRHALDFNAAAVIFAHNHPSGIAEPSQADISLTRRLKEALGLVDIRVLDHMVVGHGEVISLAERGLM</sequence>
<gene>
    <name evidence="9" type="ORF">GCM10007071_00510</name>
</gene>
<dbReference type="SUPFAM" id="SSF47781">
    <property type="entry name" value="RuvA domain 2-like"/>
    <property type="match status" value="1"/>
</dbReference>
<dbReference type="EMBL" id="BMXV01000001">
    <property type="protein sequence ID" value="GGY58337.1"/>
    <property type="molecule type" value="Genomic_DNA"/>
</dbReference>
<dbReference type="InterPro" id="IPR046778">
    <property type="entry name" value="UPF0758_N"/>
</dbReference>
<evidence type="ECO:0000256" key="3">
    <source>
        <dbReference type="ARBA" id="ARBA00022801"/>
    </source>
</evidence>
<reference evidence="10" key="1">
    <citation type="journal article" date="2019" name="Int. J. Syst. Evol. Microbiol.">
        <title>The Global Catalogue of Microorganisms (GCM) 10K type strain sequencing project: providing services to taxonomists for standard genome sequencing and annotation.</title>
        <authorList>
            <consortium name="The Broad Institute Genomics Platform"/>
            <consortium name="The Broad Institute Genome Sequencing Center for Infectious Disease"/>
            <person name="Wu L."/>
            <person name="Ma J."/>
        </authorList>
    </citation>
    <scope>NUCLEOTIDE SEQUENCE [LARGE SCALE GENOMIC DNA]</scope>
    <source>
        <strain evidence="10">KCTC 22280</strain>
    </source>
</reference>
<dbReference type="Proteomes" id="UP000601597">
    <property type="component" value="Unassembled WGS sequence"/>
</dbReference>
<evidence type="ECO:0000256" key="2">
    <source>
        <dbReference type="ARBA" id="ARBA00022723"/>
    </source>
</evidence>
<dbReference type="PROSITE" id="PS01302">
    <property type="entry name" value="UPF0758"/>
    <property type="match status" value="1"/>
</dbReference>
<name>A0ABQ3AKE4_9GAMM</name>